<keyword evidence="1" id="KW-0904">Protein phosphatase</keyword>
<dbReference type="SMART" id="SM00331">
    <property type="entry name" value="PP2C_SIG"/>
    <property type="match status" value="1"/>
</dbReference>
<feature type="compositionally biased region" description="Polar residues" evidence="2">
    <location>
        <begin position="28"/>
        <end position="46"/>
    </location>
</feature>
<dbReference type="InterPro" id="IPR001932">
    <property type="entry name" value="PPM-type_phosphatase-like_dom"/>
</dbReference>
<organism evidence="4 5">
    <name type="scientific">Rhodotorula mucilaginosa</name>
    <name type="common">Yeast</name>
    <name type="synonym">Rhodotorula rubra</name>
    <dbReference type="NCBI Taxonomy" id="5537"/>
    <lineage>
        <taxon>Eukaryota</taxon>
        <taxon>Fungi</taxon>
        <taxon>Dikarya</taxon>
        <taxon>Basidiomycota</taxon>
        <taxon>Pucciniomycotina</taxon>
        <taxon>Microbotryomycetes</taxon>
        <taxon>Sporidiobolales</taxon>
        <taxon>Sporidiobolaceae</taxon>
        <taxon>Rhodotorula</taxon>
    </lineage>
</organism>
<feature type="domain" description="PPM-type phosphatase" evidence="3">
    <location>
        <begin position="345"/>
        <end position="658"/>
    </location>
</feature>
<dbReference type="OrthoDB" id="60843at2759"/>
<feature type="region of interest" description="Disordered" evidence="2">
    <location>
        <begin position="26"/>
        <end position="114"/>
    </location>
</feature>
<comment type="cofactor">
    <cofactor evidence="1">
        <name>Mg(2+)</name>
        <dbReference type="ChEBI" id="CHEBI:18420"/>
    </cofactor>
</comment>
<feature type="compositionally biased region" description="Gly residues" evidence="2">
    <location>
        <begin position="190"/>
        <end position="200"/>
    </location>
</feature>
<evidence type="ECO:0000256" key="1">
    <source>
        <dbReference type="RuleBase" id="RU366020"/>
    </source>
</evidence>
<dbReference type="AlphaFoldDB" id="A0A9P6W593"/>
<evidence type="ECO:0000256" key="2">
    <source>
        <dbReference type="SAM" id="MobiDB-lite"/>
    </source>
</evidence>
<feature type="region of interest" description="Disordered" evidence="2">
    <location>
        <begin position="156"/>
        <end position="273"/>
    </location>
</feature>
<name>A0A9P6W593_RHOMI</name>
<comment type="caution">
    <text evidence="4">The sequence shown here is derived from an EMBL/GenBank/DDBJ whole genome shotgun (WGS) entry which is preliminary data.</text>
</comment>
<proteinExistence type="inferred from homology"/>
<dbReference type="EMBL" id="PUHQ01000023">
    <property type="protein sequence ID" value="KAG0662950.1"/>
    <property type="molecule type" value="Genomic_DNA"/>
</dbReference>
<evidence type="ECO:0000313" key="4">
    <source>
        <dbReference type="EMBL" id="KAG0662950.1"/>
    </source>
</evidence>
<accession>A0A9P6W593</accession>
<dbReference type="PROSITE" id="PS51746">
    <property type="entry name" value="PPM_2"/>
    <property type="match status" value="1"/>
</dbReference>
<protein>
    <recommendedName>
        <fullName evidence="1">Protein phosphatase</fullName>
        <ecNumber evidence="1">3.1.3.16</ecNumber>
    </recommendedName>
</protein>
<feature type="region of interest" description="Disordered" evidence="2">
    <location>
        <begin position="575"/>
        <end position="594"/>
    </location>
</feature>
<dbReference type="GO" id="GO:0004722">
    <property type="term" value="F:protein serine/threonine phosphatase activity"/>
    <property type="evidence" value="ECO:0007669"/>
    <property type="project" value="UniProtKB-EC"/>
</dbReference>
<feature type="compositionally biased region" description="Low complexity" evidence="2">
    <location>
        <begin position="225"/>
        <end position="273"/>
    </location>
</feature>
<feature type="compositionally biased region" description="Polar residues" evidence="2">
    <location>
        <begin position="67"/>
        <end position="76"/>
    </location>
</feature>
<keyword evidence="1" id="KW-0464">Manganese</keyword>
<comment type="similarity">
    <text evidence="1">Belongs to the PP2C family.</text>
</comment>
<dbReference type="Proteomes" id="UP000777482">
    <property type="component" value="Unassembled WGS sequence"/>
</dbReference>
<dbReference type="EC" id="3.1.3.16" evidence="1"/>
<dbReference type="SUPFAM" id="SSF81606">
    <property type="entry name" value="PP2C-like"/>
    <property type="match status" value="1"/>
</dbReference>
<evidence type="ECO:0000313" key="5">
    <source>
        <dbReference type="Proteomes" id="UP000777482"/>
    </source>
</evidence>
<dbReference type="SMART" id="SM00332">
    <property type="entry name" value="PP2Cc"/>
    <property type="match status" value="1"/>
</dbReference>
<keyword evidence="1" id="KW-0378">Hydrolase</keyword>
<dbReference type="InterPro" id="IPR036457">
    <property type="entry name" value="PPM-type-like_dom_sf"/>
</dbReference>
<dbReference type="GO" id="GO:0046872">
    <property type="term" value="F:metal ion binding"/>
    <property type="evidence" value="ECO:0007669"/>
    <property type="project" value="UniProtKB-UniRule"/>
</dbReference>
<feature type="compositionally biased region" description="Low complexity" evidence="2">
    <location>
        <begin position="83"/>
        <end position="114"/>
    </location>
</feature>
<dbReference type="Gene3D" id="3.60.40.10">
    <property type="entry name" value="PPM-type phosphatase domain"/>
    <property type="match status" value="2"/>
</dbReference>
<dbReference type="PANTHER" id="PTHR12320:SF84">
    <property type="entry name" value="PROTEIN PHOSPHATASE"/>
    <property type="match status" value="1"/>
</dbReference>
<keyword evidence="5" id="KW-1185">Reference proteome</keyword>
<comment type="catalytic activity">
    <reaction evidence="1">
        <text>O-phospho-L-threonyl-[protein] + H2O = L-threonyl-[protein] + phosphate</text>
        <dbReference type="Rhea" id="RHEA:47004"/>
        <dbReference type="Rhea" id="RHEA-COMP:11060"/>
        <dbReference type="Rhea" id="RHEA-COMP:11605"/>
        <dbReference type="ChEBI" id="CHEBI:15377"/>
        <dbReference type="ChEBI" id="CHEBI:30013"/>
        <dbReference type="ChEBI" id="CHEBI:43474"/>
        <dbReference type="ChEBI" id="CHEBI:61977"/>
        <dbReference type="EC" id="3.1.3.16"/>
    </reaction>
</comment>
<keyword evidence="1" id="KW-0460">Magnesium</keyword>
<evidence type="ECO:0000259" key="3">
    <source>
        <dbReference type="PROSITE" id="PS51746"/>
    </source>
</evidence>
<feature type="compositionally biased region" description="Low complexity" evidence="2">
    <location>
        <begin position="583"/>
        <end position="594"/>
    </location>
</feature>
<sequence length="671" mass="69893">MSKSPKALLPSSLSLASFSRALPAANAAQRQSASIASTSAKRTATANGHAVEASAASEAVGRPPQSRPASPLSTQPARRSTHAARVAAHRAAYASSSSTASSSRSSAGPLLRRARSVAASPSSGHYYPSFTDASSSACASSSSGAGPSRYFHSAHCTRHQQAISPASGSSGGGIVPPPGSEHHASSSGALEGGAGGGASGADGPFQAKHHSSLPLASHDGPTLLSGSVAPGSGSGSSPPTALDAAPSSTTPASTSQTQQHHSSSTSSNAIPATLFSHAPPASLPSHALPAFFGSALNIARRSNLVFRNGAYGIPKADHHRARVSAKGKEKAISLAEASDAEHYLSVGVGEDASPRSQYFLRPDSLGVADGVGGWSGHAGANSARWARKFMHHCSAELARYENVDDDMFLHYYEVDPVDVMQRAYEKTLSECKEEVRSAVLAVGCRRMGSRDSLLELSVANPTACRSFGVQGTIGSSTALLAILRNDELRLANLGDCSCCVIRGDEYIFRTEEQQHRFNYPFQAGTNAKDTPAKDAQKFAIKVRKDDIVILSSDGLVDNVFSDDMLDEVLRFVGSATPPPPNLPTSTPTTTNGNGVGPPRFSLRRFSPQAVSEALCHRAKSVYEDQRAVASPFQQRAMEEGIHYAGGKIDDISCLVGVVGELEASPNRRDVT</sequence>
<gene>
    <name evidence="4" type="ORF">C6P46_003038</name>
</gene>
<keyword evidence="1" id="KW-0479">Metal-binding</keyword>
<reference evidence="4 5" key="1">
    <citation type="submission" date="2020-11" db="EMBL/GenBank/DDBJ databases">
        <title>Kefir isolates.</title>
        <authorList>
            <person name="Marcisauskas S."/>
            <person name="Kim Y."/>
            <person name="Blasche S."/>
        </authorList>
    </citation>
    <scope>NUCLEOTIDE SEQUENCE [LARGE SCALE GENOMIC DNA]</scope>
    <source>
        <strain evidence="4 5">KR</strain>
    </source>
</reference>
<feature type="compositionally biased region" description="Low complexity" evidence="2">
    <location>
        <begin position="50"/>
        <end position="60"/>
    </location>
</feature>
<comment type="catalytic activity">
    <reaction evidence="1">
        <text>O-phospho-L-seryl-[protein] + H2O = L-seryl-[protein] + phosphate</text>
        <dbReference type="Rhea" id="RHEA:20629"/>
        <dbReference type="Rhea" id="RHEA-COMP:9863"/>
        <dbReference type="Rhea" id="RHEA-COMP:11604"/>
        <dbReference type="ChEBI" id="CHEBI:15377"/>
        <dbReference type="ChEBI" id="CHEBI:29999"/>
        <dbReference type="ChEBI" id="CHEBI:43474"/>
        <dbReference type="ChEBI" id="CHEBI:83421"/>
        <dbReference type="EC" id="3.1.3.16"/>
    </reaction>
</comment>
<dbReference type="Pfam" id="PF13672">
    <property type="entry name" value="PP2C_2"/>
    <property type="match status" value="1"/>
</dbReference>
<dbReference type="PANTHER" id="PTHR12320">
    <property type="entry name" value="PROTEIN PHOSPHATASE 2C"/>
    <property type="match status" value="1"/>
</dbReference>
<dbReference type="InterPro" id="IPR039123">
    <property type="entry name" value="PPTC7"/>
</dbReference>
<comment type="cofactor">
    <cofactor evidence="1">
        <name>Mn(2+)</name>
        <dbReference type="ChEBI" id="CHEBI:29035"/>
    </cofactor>
</comment>